<dbReference type="Gene3D" id="3.30.565.10">
    <property type="entry name" value="Histidine kinase-like ATPase, C-terminal domain"/>
    <property type="match status" value="1"/>
</dbReference>
<dbReference type="AlphaFoldDB" id="A0A1H5MN93"/>
<accession>A0A1H5MN93</accession>
<dbReference type="InterPro" id="IPR036890">
    <property type="entry name" value="HATPase_C_sf"/>
</dbReference>
<evidence type="ECO:0000313" key="1">
    <source>
        <dbReference type="EMBL" id="SEE90197.1"/>
    </source>
</evidence>
<dbReference type="RefSeq" id="WP_073364235.1">
    <property type="nucleotide sequence ID" value="NZ_FNTL01000005.1"/>
</dbReference>
<protein>
    <submittedName>
        <fullName evidence="1">Serine/threonine-protein kinase RsbW</fullName>
    </submittedName>
</protein>
<reference evidence="2" key="1">
    <citation type="submission" date="2016-10" db="EMBL/GenBank/DDBJ databases">
        <authorList>
            <person name="Varghese N."/>
        </authorList>
    </citation>
    <scope>NUCLEOTIDE SEQUENCE [LARGE SCALE GENOMIC DNA]</scope>
    <source>
        <strain evidence="2">DSM 44719</strain>
    </source>
</reference>
<gene>
    <name evidence="1" type="ORF">SAMN04490220_9106</name>
</gene>
<name>A0A1H5MN93_RHOJO</name>
<sequence>MAEVGEVRRMKTRSGVPVELRVAAEFEQLPVVRAVAETLAVLGDFTLDDVADIKLAVDEVCSELIAAAPGSAELTCSFAVTETGLHVTISAPLTRGGVPNRESFGWHVLETLMNAVEVSERSVAGDGSAARAVSVELVKYRGTI</sequence>
<evidence type="ECO:0000313" key="2">
    <source>
        <dbReference type="Proteomes" id="UP000183407"/>
    </source>
</evidence>
<proteinExistence type="predicted"/>
<keyword evidence="1" id="KW-0808">Transferase</keyword>
<keyword evidence="1" id="KW-0418">Kinase</keyword>
<organism evidence="1 2">
    <name type="scientific">Rhodococcus jostii</name>
    <dbReference type="NCBI Taxonomy" id="132919"/>
    <lineage>
        <taxon>Bacteria</taxon>
        <taxon>Bacillati</taxon>
        <taxon>Actinomycetota</taxon>
        <taxon>Actinomycetes</taxon>
        <taxon>Mycobacteriales</taxon>
        <taxon>Nocardiaceae</taxon>
        <taxon>Rhodococcus</taxon>
    </lineage>
</organism>
<dbReference type="Proteomes" id="UP000183407">
    <property type="component" value="Unassembled WGS sequence"/>
</dbReference>
<dbReference type="OrthoDB" id="3694612at2"/>
<dbReference type="GO" id="GO:0016301">
    <property type="term" value="F:kinase activity"/>
    <property type="evidence" value="ECO:0007669"/>
    <property type="project" value="UniProtKB-KW"/>
</dbReference>
<dbReference type="EMBL" id="FNTL01000005">
    <property type="protein sequence ID" value="SEE90197.1"/>
    <property type="molecule type" value="Genomic_DNA"/>
</dbReference>